<protein>
    <submittedName>
        <fullName evidence="8">UPF0042 nucleotide-binding protein</fullName>
    </submittedName>
</protein>
<dbReference type="InterPro" id="IPR053931">
    <property type="entry name" value="RapZ_C"/>
</dbReference>
<evidence type="ECO:0000313" key="9">
    <source>
        <dbReference type="Proteomes" id="UP000198976"/>
    </source>
</evidence>
<feature type="binding site" evidence="4">
    <location>
        <begin position="44"/>
        <end position="51"/>
    </location>
    <ligand>
        <name>ATP</name>
        <dbReference type="ChEBI" id="CHEBI:30616"/>
    </ligand>
</feature>
<evidence type="ECO:0000256" key="4">
    <source>
        <dbReference type="HAMAP-Rule" id="MF_00636"/>
    </source>
</evidence>
<evidence type="ECO:0000256" key="1">
    <source>
        <dbReference type="ARBA" id="ARBA00022741"/>
    </source>
</evidence>
<accession>A0ABY0V7C6</accession>
<dbReference type="PIRSF" id="PIRSF005052">
    <property type="entry name" value="P-loopkin"/>
    <property type="match status" value="1"/>
</dbReference>
<feature type="domain" description="RapZ C-terminal" evidence="7">
    <location>
        <begin position="200"/>
        <end position="318"/>
    </location>
</feature>
<keyword evidence="2 4" id="KW-0067">ATP-binding</keyword>
<dbReference type="InterPro" id="IPR027417">
    <property type="entry name" value="P-loop_NTPase"/>
</dbReference>
<dbReference type="SUPFAM" id="SSF52540">
    <property type="entry name" value="P-loop containing nucleoside triphosphate hydrolases"/>
    <property type="match status" value="1"/>
</dbReference>
<sequence length="321" mass="35701">MTTTHNSDDVDPLTVPQGIPLLDRDTPPPEEAEEDTNEVLIITGRSGAGRSQAARALEDLDWYVVDNLPPSMLPALVGMMSPRGGAGVHRLAAVVDVRSGAFFADLTSTLEKMRDSGIMYRLIFLEANEPTLVRRYESNRRPHPLQGDGTLLDGITREMELLAPLREHADEVIDTSAMSVHDLSRHIRDVIAGEGERPLQLTVESFGFKYGLPLDADHVVDVRFLKNPYWVGELRHLTGRDEPVAQYVLDQPGAREFAENYVDLLLPIMEGYVSELKPFVTIAVGCTGGRHRSVAIAELIAQRFRSHQLTVRVLHRDIGRD</sequence>
<organism evidence="8 9">
    <name type="scientific">Schaalia radingae</name>
    <dbReference type="NCBI Taxonomy" id="131110"/>
    <lineage>
        <taxon>Bacteria</taxon>
        <taxon>Bacillati</taxon>
        <taxon>Actinomycetota</taxon>
        <taxon>Actinomycetes</taxon>
        <taxon>Actinomycetales</taxon>
        <taxon>Actinomycetaceae</taxon>
        <taxon>Schaalia</taxon>
    </lineage>
</organism>
<gene>
    <name evidence="8" type="ORF">SAMN04489714_1067</name>
</gene>
<evidence type="ECO:0000256" key="5">
    <source>
        <dbReference type="SAM" id="MobiDB-lite"/>
    </source>
</evidence>
<keyword evidence="9" id="KW-1185">Reference proteome</keyword>
<dbReference type="InterPro" id="IPR005337">
    <property type="entry name" value="RapZ-like"/>
</dbReference>
<dbReference type="EMBL" id="LT629792">
    <property type="protein sequence ID" value="SDT93908.1"/>
    <property type="molecule type" value="Genomic_DNA"/>
</dbReference>
<dbReference type="HAMAP" id="MF_00636">
    <property type="entry name" value="RapZ_like"/>
    <property type="match status" value="1"/>
</dbReference>
<proteinExistence type="inferred from homology"/>
<evidence type="ECO:0000256" key="3">
    <source>
        <dbReference type="ARBA" id="ARBA00023134"/>
    </source>
</evidence>
<feature type="region of interest" description="Disordered" evidence="5">
    <location>
        <begin position="1"/>
        <end position="35"/>
    </location>
</feature>
<dbReference type="RefSeq" id="WP_058236666.1">
    <property type="nucleotide sequence ID" value="NZ_LT629792.1"/>
</dbReference>
<evidence type="ECO:0000259" key="7">
    <source>
        <dbReference type="Pfam" id="PF22740"/>
    </source>
</evidence>
<dbReference type="InterPro" id="IPR053930">
    <property type="entry name" value="RapZ-like_N"/>
</dbReference>
<evidence type="ECO:0000256" key="2">
    <source>
        <dbReference type="ARBA" id="ARBA00022840"/>
    </source>
</evidence>
<dbReference type="PANTHER" id="PTHR30448">
    <property type="entry name" value="RNASE ADAPTER PROTEIN RAPZ"/>
    <property type="match status" value="1"/>
</dbReference>
<dbReference type="Pfam" id="PF03668">
    <property type="entry name" value="RapZ-like_N"/>
    <property type="match status" value="1"/>
</dbReference>
<dbReference type="Pfam" id="PF22740">
    <property type="entry name" value="PapZ_C"/>
    <property type="match status" value="1"/>
</dbReference>
<dbReference type="Proteomes" id="UP000198976">
    <property type="component" value="Chromosome I"/>
</dbReference>
<feature type="binding site" evidence="4">
    <location>
        <begin position="96"/>
        <end position="99"/>
    </location>
    <ligand>
        <name>GTP</name>
        <dbReference type="ChEBI" id="CHEBI:37565"/>
    </ligand>
</feature>
<feature type="domain" description="RapZ-like N-terminal" evidence="6">
    <location>
        <begin position="38"/>
        <end position="194"/>
    </location>
</feature>
<name>A0ABY0V7C6_9ACTO</name>
<keyword evidence="1 4" id="KW-0547">Nucleotide-binding</keyword>
<evidence type="ECO:0000313" key="8">
    <source>
        <dbReference type="EMBL" id="SDT93908.1"/>
    </source>
</evidence>
<keyword evidence="3 4" id="KW-0342">GTP-binding</keyword>
<dbReference type="PANTHER" id="PTHR30448:SF0">
    <property type="entry name" value="RNASE ADAPTER PROTEIN RAPZ"/>
    <property type="match status" value="1"/>
</dbReference>
<evidence type="ECO:0000259" key="6">
    <source>
        <dbReference type="Pfam" id="PF03668"/>
    </source>
</evidence>
<reference evidence="8 9" key="1">
    <citation type="submission" date="2016-10" db="EMBL/GenBank/DDBJ databases">
        <authorList>
            <person name="Varghese N."/>
            <person name="Submissions S."/>
        </authorList>
    </citation>
    <scope>NUCLEOTIDE SEQUENCE [LARGE SCALE GENOMIC DNA]</scope>
    <source>
        <strain evidence="8 9">DSM 9169</strain>
    </source>
</reference>
<dbReference type="NCBIfam" id="NF003828">
    <property type="entry name" value="PRK05416.1"/>
    <property type="match status" value="1"/>
</dbReference>